<organism evidence="3 4">
    <name type="scientific">Floridaenema aerugineum BLCC-F46</name>
    <dbReference type="NCBI Taxonomy" id="3153654"/>
    <lineage>
        <taxon>Bacteria</taxon>
        <taxon>Bacillati</taxon>
        <taxon>Cyanobacteriota</taxon>
        <taxon>Cyanophyceae</taxon>
        <taxon>Oscillatoriophycideae</taxon>
        <taxon>Aerosakkonematales</taxon>
        <taxon>Aerosakkonemataceae</taxon>
        <taxon>Floridanema</taxon>
        <taxon>Floridanema aerugineum</taxon>
    </lineage>
</organism>
<keyword evidence="1" id="KW-0175">Coiled coil</keyword>
<feature type="coiled-coil region" evidence="1">
    <location>
        <begin position="357"/>
        <end position="384"/>
    </location>
</feature>
<sequence length="481" mass="54890">MKNGTISLYTFHLARTFNDPLDRVSEEKAKIFGEELQTRLTQQISLNNELITRLLHDTYFTDLTFSSPDKIDLIPDEIDRFNPSQFLPQNIQNINAAIGETTSIGQTIFIYVKVAYKMEANQALADSYVRNFLKDTPYKNDKITASNESNLLGIPLFEYFCQTTAISNTQEPVCHILVLLNYHDRNGLKKLGDCYQDIVELLCSYHKVKFVYQQAQLSYQAALKVSQEIEKEIDNFVLYVADKNKSLNNLSEMLEKLPLLALKHSNYCGELEFSLTTIEINHQIYKNYLQKLLSEGSQLDSWQKFSDHTRDIFIKQIQFWLNYMSPRKELGQQLTASIQGIVEIEQVKSDRALELAEKERDRQLQQTLQENERKEKEKERNLQTTIAVVAVGIGFAGVAATASPYLIKQVPDQKLTLIPVHFQPSFGLNPPHNLTLSVLFSLGAGIVGVAIAARTMRYIQKHQKSPIARIVNFILGNSQAQ</sequence>
<accession>A0ABV4XEV9</accession>
<gene>
    <name evidence="3" type="ORF">ACE1CC_31190</name>
</gene>
<feature type="transmembrane region" description="Helical" evidence="2">
    <location>
        <begin position="434"/>
        <end position="453"/>
    </location>
</feature>
<evidence type="ECO:0000256" key="1">
    <source>
        <dbReference type="SAM" id="Coils"/>
    </source>
</evidence>
<name>A0ABV4XEV9_9CYAN</name>
<dbReference type="Proteomes" id="UP001576774">
    <property type="component" value="Unassembled WGS sequence"/>
</dbReference>
<dbReference type="EMBL" id="JBHFNQ010000220">
    <property type="protein sequence ID" value="MFB2881341.1"/>
    <property type="molecule type" value="Genomic_DNA"/>
</dbReference>
<evidence type="ECO:0000313" key="4">
    <source>
        <dbReference type="Proteomes" id="UP001576774"/>
    </source>
</evidence>
<keyword evidence="2" id="KW-0812">Transmembrane</keyword>
<proteinExistence type="predicted"/>
<dbReference type="RefSeq" id="WP_413274323.1">
    <property type="nucleotide sequence ID" value="NZ_JBHFNQ010000220.1"/>
</dbReference>
<comment type="caution">
    <text evidence="3">The sequence shown here is derived from an EMBL/GenBank/DDBJ whole genome shotgun (WGS) entry which is preliminary data.</text>
</comment>
<evidence type="ECO:0000256" key="2">
    <source>
        <dbReference type="SAM" id="Phobius"/>
    </source>
</evidence>
<feature type="transmembrane region" description="Helical" evidence="2">
    <location>
        <begin position="386"/>
        <end position="407"/>
    </location>
</feature>
<keyword evidence="2" id="KW-1133">Transmembrane helix</keyword>
<keyword evidence="2" id="KW-0472">Membrane</keyword>
<protein>
    <submittedName>
        <fullName evidence="3">Uncharacterized protein</fullName>
    </submittedName>
</protein>
<keyword evidence="4" id="KW-1185">Reference proteome</keyword>
<evidence type="ECO:0000313" key="3">
    <source>
        <dbReference type="EMBL" id="MFB2881341.1"/>
    </source>
</evidence>
<reference evidence="3 4" key="1">
    <citation type="submission" date="2024-09" db="EMBL/GenBank/DDBJ databases">
        <title>Floridaenema gen nov. (Aerosakkonemataceae, Aerosakkonematales ord. nov., Cyanobacteria) from benthic tropical and subtropical fresh waters, with the description of four new species.</title>
        <authorList>
            <person name="Moretto J.A."/>
            <person name="Berthold D.E."/>
            <person name="Lefler F.W."/>
            <person name="Huang I.-S."/>
            <person name="Laughinghouse H. IV."/>
        </authorList>
    </citation>
    <scope>NUCLEOTIDE SEQUENCE [LARGE SCALE GENOMIC DNA]</scope>
    <source>
        <strain evidence="3 4">BLCC-F46</strain>
    </source>
</reference>